<evidence type="ECO:0000256" key="1">
    <source>
        <dbReference type="SAM" id="MobiDB-lite"/>
    </source>
</evidence>
<dbReference type="Proteomes" id="UP000606172">
    <property type="component" value="Unassembled WGS sequence"/>
</dbReference>
<proteinExistence type="predicted"/>
<evidence type="ECO:0000313" key="3">
    <source>
        <dbReference type="Proteomes" id="UP000606172"/>
    </source>
</evidence>
<comment type="caution">
    <text evidence="2">The sequence shown here is derived from an EMBL/GenBank/DDBJ whole genome shotgun (WGS) entry which is preliminary data.</text>
</comment>
<reference evidence="2" key="1">
    <citation type="submission" date="2021-01" db="EMBL/GenBank/DDBJ databases">
        <title>Whole genome shotgun sequence of Sinosporangium siamense NBRC 109515.</title>
        <authorList>
            <person name="Komaki H."/>
            <person name="Tamura T."/>
        </authorList>
    </citation>
    <scope>NUCLEOTIDE SEQUENCE</scope>
    <source>
        <strain evidence="2">NBRC 109515</strain>
    </source>
</reference>
<name>A0A919RJK4_9ACTN</name>
<dbReference type="EMBL" id="BOOW01000020">
    <property type="protein sequence ID" value="GII93084.1"/>
    <property type="molecule type" value="Genomic_DNA"/>
</dbReference>
<accession>A0A919RJK4</accession>
<gene>
    <name evidence="2" type="ORF">Ssi02_33150</name>
</gene>
<protein>
    <submittedName>
        <fullName evidence="2">Uncharacterized protein</fullName>
    </submittedName>
</protein>
<evidence type="ECO:0000313" key="2">
    <source>
        <dbReference type="EMBL" id="GII93084.1"/>
    </source>
</evidence>
<sequence length="72" mass="7363">MYSLRPVGAPGGAVGGSELPSDRSCKVCVAHARLVLGDWAEVAKSVRRAVSSPVGAAGFYLVGDREFGVCLG</sequence>
<organism evidence="2 3">
    <name type="scientific">Sinosporangium siamense</name>
    <dbReference type="NCBI Taxonomy" id="1367973"/>
    <lineage>
        <taxon>Bacteria</taxon>
        <taxon>Bacillati</taxon>
        <taxon>Actinomycetota</taxon>
        <taxon>Actinomycetes</taxon>
        <taxon>Streptosporangiales</taxon>
        <taxon>Streptosporangiaceae</taxon>
        <taxon>Sinosporangium</taxon>
    </lineage>
</organism>
<feature type="region of interest" description="Disordered" evidence="1">
    <location>
        <begin position="1"/>
        <end position="21"/>
    </location>
</feature>
<dbReference type="AlphaFoldDB" id="A0A919RJK4"/>
<keyword evidence="3" id="KW-1185">Reference proteome</keyword>